<accession>A0AAX3N4Y8</accession>
<evidence type="ECO:0008006" key="4">
    <source>
        <dbReference type="Google" id="ProtNLM"/>
    </source>
</evidence>
<evidence type="ECO:0000256" key="1">
    <source>
        <dbReference type="SAM" id="Phobius"/>
    </source>
</evidence>
<dbReference type="Proteomes" id="UP001220962">
    <property type="component" value="Chromosome"/>
</dbReference>
<feature type="transmembrane region" description="Helical" evidence="1">
    <location>
        <begin position="32"/>
        <end position="54"/>
    </location>
</feature>
<feature type="transmembrane region" description="Helical" evidence="1">
    <location>
        <begin position="369"/>
        <end position="389"/>
    </location>
</feature>
<feature type="transmembrane region" description="Helical" evidence="1">
    <location>
        <begin position="398"/>
        <end position="417"/>
    </location>
</feature>
<evidence type="ECO:0000313" key="3">
    <source>
        <dbReference type="Proteomes" id="UP001220962"/>
    </source>
</evidence>
<feature type="transmembrane region" description="Helical" evidence="1">
    <location>
        <begin position="164"/>
        <end position="183"/>
    </location>
</feature>
<proteinExistence type="predicted"/>
<organism evidence="2 3">
    <name type="scientific">Paenibacillus urinalis</name>
    <dbReference type="NCBI Taxonomy" id="521520"/>
    <lineage>
        <taxon>Bacteria</taxon>
        <taxon>Bacillati</taxon>
        <taxon>Bacillota</taxon>
        <taxon>Bacilli</taxon>
        <taxon>Bacillales</taxon>
        <taxon>Paenibacillaceae</taxon>
        <taxon>Paenibacillus</taxon>
    </lineage>
</organism>
<feature type="transmembrane region" description="Helical" evidence="1">
    <location>
        <begin position="126"/>
        <end position="144"/>
    </location>
</feature>
<feature type="transmembrane region" description="Helical" evidence="1">
    <location>
        <begin position="238"/>
        <end position="258"/>
    </location>
</feature>
<keyword evidence="1" id="KW-1133">Transmembrane helix</keyword>
<dbReference type="RefSeq" id="WP_274359669.1">
    <property type="nucleotide sequence ID" value="NZ_CP118101.1"/>
</dbReference>
<keyword evidence="1" id="KW-0472">Membrane</keyword>
<feature type="transmembrane region" description="Helical" evidence="1">
    <location>
        <begin position="6"/>
        <end position="25"/>
    </location>
</feature>
<gene>
    <name evidence="2" type="ORF">PUW23_06065</name>
</gene>
<feature type="transmembrane region" description="Helical" evidence="1">
    <location>
        <begin position="74"/>
        <end position="95"/>
    </location>
</feature>
<feature type="transmembrane region" description="Helical" evidence="1">
    <location>
        <begin position="429"/>
        <end position="448"/>
    </location>
</feature>
<reference evidence="2" key="1">
    <citation type="submission" date="2023-02" db="EMBL/GenBank/DDBJ databases">
        <title>Pathogen: clinical or host-associated sample.</title>
        <authorList>
            <person name="Hergert J."/>
            <person name="Casey R."/>
            <person name="Wagner J."/>
            <person name="Young E.L."/>
            <person name="Oakeson K.F."/>
        </authorList>
    </citation>
    <scope>NUCLEOTIDE SEQUENCE</scope>
    <source>
        <strain evidence="2">2022CK-00830</strain>
    </source>
</reference>
<keyword evidence="1" id="KW-0812">Transmembrane</keyword>
<feature type="transmembrane region" description="Helical" evidence="1">
    <location>
        <begin position="213"/>
        <end position="231"/>
    </location>
</feature>
<dbReference type="AlphaFoldDB" id="A0AAX3N4Y8"/>
<name>A0AAX3N4Y8_9BACL</name>
<dbReference type="EMBL" id="CP118101">
    <property type="protein sequence ID" value="WDH83790.1"/>
    <property type="molecule type" value="Genomic_DNA"/>
</dbReference>
<sequence length="463" mass="52460">MYLLTLILLLISLTTMFILPLKLDINKYVRVIVLFMAFGELFGIVGKVIIIILGLDKVREGLSYYMPTDEQLSYAMLCLALFNIFFILGINFICIQAKVMKRTLNHKQTNSTSIITNTPSENSIKYLLLILSSPGLILLLINILQGNTLISNSQLEATRIDVAGTGPIIILKEIPLSALLVWFSYKNSKVTIKWWLGLIGVLSMFLLTGNRSAMVMAVIVLMAIVIQIFGIKRIFKKLHLYIIPSVLSIYIGWLVIFVRGNLLKTNNSFIGAIQESFNYDLSYMITYLYRTSFNGFDGLLSVIANVPSQVGFQRGQFLYESLTIMIPRAVWQSKWELQMTNVFTNHVWGWEQGGMFVTGPGVLYLDSGIVGIIFGGCLFGGVITLCLIFSRKFIKSEWLFRFVVASTAYFSSRFLFAGGSNDVGLWQRLLLESLLIYIFVYKITPFVLRRREHRKLINGHSTN</sequence>
<protein>
    <recommendedName>
        <fullName evidence="4">Oligosaccharide repeat unit polymerase</fullName>
    </recommendedName>
</protein>
<feature type="transmembrane region" description="Helical" evidence="1">
    <location>
        <begin position="190"/>
        <end position="207"/>
    </location>
</feature>
<evidence type="ECO:0000313" key="2">
    <source>
        <dbReference type="EMBL" id="WDH83790.1"/>
    </source>
</evidence>